<proteinExistence type="inferred from homology"/>
<reference evidence="9" key="1">
    <citation type="submission" date="2021-06" db="EMBL/GenBank/DDBJ databases">
        <title>44 bacteria genomes isolated from Dapeng, Shenzhen.</title>
        <authorList>
            <person name="Zheng W."/>
            <person name="Yu S."/>
            <person name="Huang Y."/>
        </authorList>
    </citation>
    <scope>NUCLEOTIDE SEQUENCE</scope>
    <source>
        <strain evidence="9">DP5N28-2</strain>
    </source>
</reference>
<keyword evidence="8" id="KW-0175">Coiled coil</keyword>
<protein>
    <recommendedName>
        <fullName evidence="7">Dipeptidyl-peptidase</fullName>
        <ecNumber evidence="7">3.4.14.-</ecNumber>
    </recommendedName>
</protein>
<dbReference type="PANTHER" id="PTHR38469">
    <property type="entry name" value="PERIPLASMIC PEPTIDASE SUBFAMILY S1B"/>
    <property type="match status" value="1"/>
</dbReference>
<accession>A0A953I251</accession>
<dbReference type="PANTHER" id="PTHR38469:SF1">
    <property type="entry name" value="PERIPLASMIC PEPTIDASE SUBFAMILY S1B"/>
    <property type="match status" value="1"/>
</dbReference>
<comment type="caution">
    <text evidence="9">The sequence shown here is derived from an EMBL/GenBank/DDBJ whole genome shotgun (WGS) entry which is preliminary data.</text>
</comment>
<dbReference type="GO" id="GO:0070009">
    <property type="term" value="F:serine-type aminopeptidase activity"/>
    <property type="evidence" value="ECO:0007669"/>
    <property type="project" value="UniProtKB-UniRule"/>
</dbReference>
<evidence type="ECO:0000256" key="7">
    <source>
        <dbReference type="RuleBase" id="RU366067"/>
    </source>
</evidence>
<keyword evidence="2 7" id="KW-0031">Aminopeptidase</keyword>
<dbReference type="EC" id="3.4.14.-" evidence="7"/>
<keyword evidence="6 7" id="KW-0720">Serine protease</keyword>
<evidence type="ECO:0000256" key="6">
    <source>
        <dbReference type="ARBA" id="ARBA00022825"/>
    </source>
</evidence>
<keyword evidence="4 7" id="KW-0732">Signal</keyword>
<keyword evidence="3 7" id="KW-0645">Protease</keyword>
<evidence type="ECO:0000256" key="4">
    <source>
        <dbReference type="ARBA" id="ARBA00022729"/>
    </source>
</evidence>
<dbReference type="SUPFAM" id="SSF50494">
    <property type="entry name" value="Trypsin-like serine proteases"/>
    <property type="match status" value="1"/>
</dbReference>
<evidence type="ECO:0000256" key="3">
    <source>
        <dbReference type="ARBA" id="ARBA00022670"/>
    </source>
</evidence>
<sequence>MKKNTLLFIIVFLSGLIQVQAQEFSKFDFGRMWTFEDAPLDYFNSTYDLDLDQAWMDKVRKSALRFSTFCSASFVSDQGLIMTNHHCSRGLIPPLQKNDEDLLKYGFYAQNQEDERKAEGLFVDQLIRAKDITAELKNLQNNLSEKEAQDSLTSLYEEKPEWKDLRLQLVTYYSGGRYAIYGYKRYSDIRLVLLPENDLGYFGGDPDNFTYPRYNLDFTFWRAYDDQGNPLNTADFYFPFNPDGTAEGTPVFVVGNPGRTERYRTMTQLEYDRNVRLPAVLSFIKSGIRALEHQMETNPSAETENAIFSLKNGEKAYTGMLGGLNNEVYMARKKAAENKIRAATEDQFTAENNPWEQIDAIYQKLTPYGGFSTLLNASPYRGVVTRLLHKIYDYMSNENDSEVTSIAAEIKTLAPQATDDDQEIYLQGLIDDYNKFSDDAISQDKASVILDNTLFRDSDQIEDWLKWDKNAQQEDPLVALAVQLMSDYERSVELSQQYGKEIQGYNENIALAAFQVFGNQLPPDATFTLRISDGLVQGYAYNGTVAPVNTTYFGLYNRYYSHQKEFPWELPQAWLNPSMDLLKTPLNFISTNDIIGGNSGSAVINAQGEAVGLAFDGNIQSLPGNFIFDDAVNRTVSVHSGGIVGAMRHIYRAKRLLRELKVEH</sequence>
<feature type="coiled-coil region" evidence="8">
    <location>
        <begin position="326"/>
        <end position="353"/>
    </location>
</feature>
<dbReference type="RefSeq" id="WP_222581420.1">
    <property type="nucleotide sequence ID" value="NZ_JAHVHU010000019.1"/>
</dbReference>
<dbReference type="EMBL" id="JAHVHU010000019">
    <property type="protein sequence ID" value="MBY5959882.1"/>
    <property type="molecule type" value="Genomic_DNA"/>
</dbReference>
<keyword evidence="10" id="KW-1185">Reference proteome</keyword>
<dbReference type="Gene3D" id="2.40.10.10">
    <property type="entry name" value="Trypsin-like serine proteases"/>
    <property type="match status" value="1"/>
</dbReference>
<evidence type="ECO:0000256" key="1">
    <source>
        <dbReference type="ARBA" id="ARBA00010491"/>
    </source>
</evidence>
<evidence type="ECO:0000313" key="9">
    <source>
        <dbReference type="EMBL" id="MBY5959882.1"/>
    </source>
</evidence>
<evidence type="ECO:0000256" key="5">
    <source>
        <dbReference type="ARBA" id="ARBA00022801"/>
    </source>
</evidence>
<dbReference type="Proteomes" id="UP000753961">
    <property type="component" value="Unassembled WGS sequence"/>
</dbReference>
<evidence type="ECO:0000256" key="2">
    <source>
        <dbReference type="ARBA" id="ARBA00022438"/>
    </source>
</evidence>
<name>A0A953I251_9BACT</name>
<dbReference type="InterPro" id="IPR043504">
    <property type="entry name" value="Peptidase_S1_PA_chymotrypsin"/>
</dbReference>
<dbReference type="GO" id="GO:0008239">
    <property type="term" value="F:dipeptidyl-peptidase activity"/>
    <property type="evidence" value="ECO:0007669"/>
    <property type="project" value="UniProtKB-UniRule"/>
</dbReference>
<comment type="function">
    <text evidence="7">Catalyzes the removal of dipeptides from the N-terminus of oligopeptides.</text>
</comment>
<evidence type="ECO:0000256" key="8">
    <source>
        <dbReference type="SAM" id="Coils"/>
    </source>
</evidence>
<feature type="signal peptide" evidence="7">
    <location>
        <begin position="1"/>
        <end position="21"/>
    </location>
</feature>
<dbReference type="InterPro" id="IPR019500">
    <property type="entry name" value="Pep_S46"/>
</dbReference>
<comment type="similarity">
    <text evidence="1 7">Belongs to the peptidase S46 family.</text>
</comment>
<organism evidence="9 10">
    <name type="scientific">Membranihabitans marinus</name>
    <dbReference type="NCBI Taxonomy" id="1227546"/>
    <lineage>
        <taxon>Bacteria</taxon>
        <taxon>Pseudomonadati</taxon>
        <taxon>Bacteroidota</taxon>
        <taxon>Saprospiria</taxon>
        <taxon>Saprospirales</taxon>
        <taxon>Saprospiraceae</taxon>
        <taxon>Membranihabitans</taxon>
    </lineage>
</organism>
<dbReference type="GO" id="GO:0006508">
    <property type="term" value="P:proteolysis"/>
    <property type="evidence" value="ECO:0007669"/>
    <property type="project" value="UniProtKB-KW"/>
</dbReference>
<feature type="chain" id="PRO_5038165989" description="Dipeptidyl-peptidase" evidence="7">
    <location>
        <begin position="22"/>
        <end position="664"/>
    </location>
</feature>
<dbReference type="AlphaFoldDB" id="A0A953I251"/>
<dbReference type="GO" id="GO:0043171">
    <property type="term" value="P:peptide catabolic process"/>
    <property type="evidence" value="ECO:0007669"/>
    <property type="project" value="UniProtKB-UniRule"/>
</dbReference>
<keyword evidence="5 7" id="KW-0378">Hydrolase</keyword>
<gene>
    <name evidence="9" type="ORF">KUV50_17135</name>
</gene>
<dbReference type="Pfam" id="PF10459">
    <property type="entry name" value="Peptidase_S46"/>
    <property type="match status" value="1"/>
</dbReference>
<evidence type="ECO:0000313" key="10">
    <source>
        <dbReference type="Proteomes" id="UP000753961"/>
    </source>
</evidence>
<dbReference type="InterPro" id="IPR009003">
    <property type="entry name" value="Peptidase_S1_PA"/>
</dbReference>